<evidence type="ECO:0000313" key="1">
    <source>
        <dbReference type="EMBL" id="KAL2466397.1"/>
    </source>
</evidence>
<sequence>MDLHEISSLCANLRLDDDESPAIKVEGPQVCEAMAHMELYFVGKILRDRNVNLEGLETVMRLIWRTKNFNVPLGLRDEKNAKEWSTVIRTVEVVELSGPSIQIRVLVDVSEPFKHGVQIHIEEMRLEVTLLIQYRLPDYCYACGLIGQRFFDYDKMIGDQGMDIRGGWKYGNWLWATVSTPSR</sequence>
<protein>
    <submittedName>
        <fullName evidence="1">Zinc knuckle CX2CX4HX4C</fullName>
    </submittedName>
</protein>
<keyword evidence="2" id="KW-1185">Reference proteome</keyword>
<proteinExistence type="predicted"/>
<evidence type="ECO:0000313" key="2">
    <source>
        <dbReference type="Proteomes" id="UP001604336"/>
    </source>
</evidence>
<name>A0ABD1PR52_9LAMI</name>
<comment type="caution">
    <text evidence="1">The sequence shown here is derived from an EMBL/GenBank/DDBJ whole genome shotgun (WGS) entry which is preliminary data.</text>
</comment>
<dbReference type="Proteomes" id="UP001604336">
    <property type="component" value="Unassembled WGS sequence"/>
</dbReference>
<reference evidence="2" key="1">
    <citation type="submission" date="2024-07" db="EMBL/GenBank/DDBJ databases">
        <title>Two chromosome-level genome assemblies of Korean endemic species Abeliophyllum distichum and Forsythia ovata (Oleaceae).</title>
        <authorList>
            <person name="Jang H."/>
        </authorList>
    </citation>
    <scope>NUCLEOTIDE SEQUENCE [LARGE SCALE GENOMIC DNA]</scope>
</reference>
<organism evidence="1 2">
    <name type="scientific">Abeliophyllum distichum</name>
    <dbReference type="NCBI Taxonomy" id="126358"/>
    <lineage>
        <taxon>Eukaryota</taxon>
        <taxon>Viridiplantae</taxon>
        <taxon>Streptophyta</taxon>
        <taxon>Embryophyta</taxon>
        <taxon>Tracheophyta</taxon>
        <taxon>Spermatophyta</taxon>
        <taxon>Magnoliopsida</taxon>
        <taxon>eudicotyledons</taxon>
        <taxon>Gunneridae</taxon>
        <taxon>Pentapetalae</taxon>
        <taxon>asterids</taxon>
        <taxon>lamiids</taxon>
        <taxon>Lamiales</taxon>
        <taxon>Oleaceae</taxon>
        <taxon>Forsythieae</taxon>
        <taxon>Abeliophyllum</taxon>
    </lineage>
</organism>
<dbReference type="AlphaFoldDB" id="A0ABD1PR52"/>
<accession>A0ABD1PR52</accession>
<dbReference type="EMBL" id="JBFOLK010000013">
    <property type="protein sequence ID" value="KAL2466397.1"/>
    <property type="molecule type" value="Genomic_DNA"/>
</dbReference>
<gene>
    <name evidence="1" type="ORF">Adt_42248</name>
</gene>